<feature type="region of interest" description="Disordered" evidence="1">
    <location>
        <begin position="66"/>
        <end position="98"/>
    </location>
</feature>
<keyword evidence="2" id="KW-0472">Membrane</keyword>
<dbReference type="Pfam" id="PF09919">
    <property type="entry name" value="DUF2149"/>
    <property type="match status" value="1"/>
</dbReference>
<keyword evidence="2" id="KW-0812">Transmembrane</keyword>
<dbReference type="RefSeq" id="WP_012956842.1">
    <property type="nucleotide sequence ID" value="NC_013790.1"/>
</dbReference>
<accession>D3E0S0</accession>
<evidence type="ECO:0000313" key="3">
    <source>
        <dbReference type="EMBL" id="ADC47894.1"/>
    </source>
</evidence>
<keyword evidence="4" id="KW-1185">Reference proteome</keyword>
<dbReference type="HOGENOM" id="CLU_158570_1_0_2"/>
<dbReference type="InterPro" id="IPR018676">
    <property type="entry name" value="DUF2149"/>
</dbReference>
<dbReference type="OrthoDB" id="82490at2157"/>
<evidence type="ECO:0008006" key="5">
    <source>
        <dbReference type="Google" id="ProtNLM"/>
    </source>
</evidence>
<name>D3E0S0_METRM</name>
<evidence type="ECO:0000256" key="2">
    <source>
        <dbReference type="SAM" id="Phobius"/>
    </source>
</evidence>
<proteinExistence type="predicted"/>
<dbReference type="PATRIC" id="fig|634498.28.peg.2045"/>
<keyword evidence="2" id="KW-1133">Transmembrane helix</keyword>
<protein>
    <recommendedName>
        <fullName evidence="5">DUF2149 domain-containing protein</fullName>
    </recommendedName>
</protein>
<dbReference type="EMBL" id="CP001719">
    <property type="protein sequence ID" value="ADC47894.1"/>
    <property type="molecule type" value="Genomic_DNA"/>
</dbReference>
<sequence>MARHKSNKRLNKGEEEDPMSGAANLVDAMLVIAVGLLVFLVISWNMQGIVFNEDMTPEEKQEVMQQMQQVTELEEGQELNDTPDVSNSSGKGYTEMGKVYKDSSTGKLIMVEG</sequence>
<dbReference type="AlphaFoldDB" id="D3E0S0"/>
<gene>
    <name evidence="3" type="ordered locus">mru_2044</name>
</gene>
<feature type="compositionally biased region" description="Polar residues" evidence="1">
    <location>
        <begin position="79"/>
        <end position="91"/>
    </location>
</feature>
<dbReference type="eggNOG" id="arCOG03208">
    <property type="taxonomic scope" value="Archaea"/>
</dbReference>
<evidence type="ECO:0000313" key="4">
    <source>
        <dbReference type="Proteomes" id="UP000008680"/>
    </source>
</evidence>
<evidence type="ECO:0000256" key="1">
    <source>
        <dbReference type="SAM" id="MobiDB-lite"/>
    </source>
</evidence>
<dbReference type="Proteomes" id="UP000008680">
    <property type="component" value="Chromosome"/>
</dbReference>
<dbReference type="GeneID" id="8771720"/>
<feature type="transmembrane region" description="Helical" evidence="2">
    <location>
        <begin position="21"/>
        <end position="44"/>
    </location>
</feature>
<dbReference type="STRING" id="634498.mru_2044"/>
<organism evidence="3 4">
    <name type="scientific">Methanobrevibacter ruminantium (strain ATCC 35063 / DSM 1093 / JCM 13430 / OCM 146 / M1)</name>
    <name type="common">Methanobacterium ruminantium</name>
    <dbReference type="NCBI Taxonomy" id="634498"/>
    <lineage>
        <taxon>Archaea</taxon>
        <taxon>Methanobacteriati</taxon>
        <taxon>Methanobacteriota</taxon>
        <taxon>Methanomada group</taxon>
        <taxon>Methanobacteria</taxon>
        <taxon>Methanobacteriales</taxon>
        <taxon>Methanobacteriaceae</taxon>
        <taxon>Methanobrevibacter</taxon>
    </lineage>
</organism>
<reference evidence="3 4" key="1">
    <citation type="journal article" date="2010" name="PLoS ONE">
        <title>The genome sequence of the rumen methanogen Methanobrevibacter ruminantium reveals new possibilities for controlling ruminant methane emissions.</title>
        <authorList>
            <person name="Leahy S.C."/>
            <person name="Kelly W.J."/>
            <person name="Altermann E."/>
            <person name="Ronimus R.S."/>
            <person name="Yeoman C.J."/>
            <person name="Pacheco D.M."/>
            <person name="Li D."/>
            <person name="Kong Z."/>
            <person name="McTavish S."/>
            <person name="Sang C."/>
            <person name="Lambie S.C."/>
            <person name="Janssen P.H."/>
            <person name="Dey D."/>
            <person name="Attwood G.T."/>
        </authorList>
    </citation>
    <scope>NUCLEOTIDE SEQUENCE [LARGE SCALE GENOMIC DNA]</scope>
    <source>
        <strain evidence="4">ATCC 35063 / DSM 1093 / JCM 13430 / OCM 146 / M1</strain>
    </source>
</reference>
<dbReference type="KEGG" id="mru:mru_2044"/>